<dbReference type="OrthoDB" id="7595282at2"/>
<evidence type="ECO:0000313" key="2">
    <source>
        <dbReference type="EMBL" id="MRU16539.1"/>
    </source>
</evidence>
<dbReference type="InterPro" id="IPR009492">
    <property type="entry name" value="TniQ"/>
</dbReference>
<dbReference type="Proteomes" id="UP000564704">
    <property type="component" value="Unassembled WGS sequence"/>
</dbReference>
<feature type="domain" description="TniQ" evidence="1">
    <location>
        <begin position="9"/>
        <end position="139"/>
    </location>
</feature>
<reference evidence="2 3" key="1">
    <citation type="submission" date="2019-05" db="EMBL/GenBank/DDBJ databases">
        <title>Roseovarius bejariae sp. nov., a moderately halophylic bacterium isolated from a saline soil in Rambla Salada (Murcia).</title>
        <authorList>
            <person name="Castro D.J."/>
            <person name="Gomez-Altuve A."/>
            <person name="Reina J.C."/>
            <person name="Rodriguez M."/>
            <person name="Sampedro I."/>
            <person name="Llamas I."/>
            <person name="Martinez-Checa F."/>
        </authorList>
    </citation>
    <scope>NUCLEOTIDE SEQUENCE [LARGE SCALE GENOMIC DNA]</scope>
    <source>
        <strain evidence="2 3">A21</strain>
    </source>
</reference>
<evidence type="ECO:0000259" key="1">
    <source>
        <dbReference type="Pfam" id="PF06527"/>
    </source>
</evidence>
<dbReference type="EMBL" id="SZWE01000002">
    <property type="protein sequence ID" value="MRU16539.1"/>
    <property type="molecule type" value="Genomic_DNA"/>
</dbReference>
<proteinExistence type="predicted"/>
<dbReference type="RefSeq" id="WP_154153572.1">
    <property type="nucleotide sequence ID" value="NZ_SZWE01000002.1"/>
</dbReference>
<sequence>MVMLPVLPLIEGESTVSWCSRLGPFHAGLSGPDFLKLMQISRQSVVDTTDDCIGRLADLTGIAEPRIRASGVQRVGEARFKHRDEEFGMRFALRTHTTFCPACLLEDADPAGPSSGQRVGRIGWMFSPVRTCPRHGIVLHRRRNSGFHEQFQDMTLVAPDDAVLEKLAADAPSASTSALQSYVERRFNGVSGPDWLDTQDVDQTTKACEMLGACIVFGAHTNLDTLSLHDWSEAGSAGYEAARDGVDGVRNALEEISRASFRQISKGGPQAALGRIYQWLQFKKSKTDPGSIRDVVREFVLDTMPVDPGSTLFGTPVETRRRHSLASLSRSTGVHQATLRRALKLTGVLPADVDADERFTVDAGQGERLAERIHNSIPISKIPDYLNCNRTQAQMLVKRGIVSQLVPNLGRGGGVLAKVAVQDLDEFISRFRAGGTPVGRASDGMKDVITASEIVRRPVMDIVQLVLDRKLTSIELLPEDIGFLSVLVSPDEVRSVISELEGEIGLSAHDVAARLGIFTSGVTHLRTKVDSSGRPFLPSLETVASSGTVRHRFAEEEVKRFQADYVALSDLAKERGKSPKTVAVELRKLDIKPIMRRELLNAAIYRRADL</sequence>
<gene>
    <name evidence="2" type="ORF">FDP25_13940</name>
</gene>
<evidence type="ECO:0000313" key="3">
    <source>
        <dbReference type="Proteomes" id="UP000564704"/>
    </source>
</evidence>
<protein>
    <recommendedName>
        <fullName evidence="1">TniQ domain-containing protein</fullName>
    </recommendedName>
</protein>
<comment type="caution">
    <text evidence="2">The sequence shown here is derived from an EMBL/GenBank/DDBJ whole genome shotgun (WGS) entry which is preliminary data.</text>
</comment>
<keyword evidence="3" id="KW-1185">Reference proteome</keyword>
<organism evidence="2 3">
    <name type="scientific">Roseovarius bejariae</name>
    <dbReference type="NCBI Taxonomy" id="2576383"/>
    <lineage>
        <taxon>Bacteria</taxon>
        <taxon>Pseudomonadati</taxon>
        <taxon>Pseudomonadota</taxon>
        <taxon>Alphaproteobacteria</taxon>
        <taxon>Rhodobacterales</taxon>
        <taxon>Roseobacteraceae</taxon>
        <taxon>Roseovarius</taxon>
    </lineage>
</organism>
<accession>A0A844CWR7</accession>
<dbReference type="Pfam" id="PF06527">
    <property type="entry name" value="TniQ"/>
    <property type="match status" value="1"/>
</dbReference>
<dbReference type="AlphaFoldDB" id="A0A844CWR7"/>
<name>A0A844CWR7_9RHOB</name>